<protein>
    <submittedName>
        <fullName evidence="2">DUF1311 domain-containing protein</fullName>
    </submittedName>
</protein>
<dbReference type="InterPro" id="IPR009739">
    <property type="entry name" value="LprI-like_N"/>
</dbReference>
<sequence>MRDKSFQLSIIFLIYSISVFGQESESNLFDCYDGSQTEMTICSLEEYQYYDSILNVKYKDLMNILNSRIKEYSEFDDDFELKQVISFKNLIIESQKSWIILRHKNEKIKELMYQGGSMCAMAMNMQLTHDTKKRIEFIDELIESENR</sequence>
<feature type="domain" description="Lysozyme inhibitor LprI-like N-terminal" evidence="1">
    <location>
        <begin position="34"/>
        <end position="136"/>
    </location>
</feature>
<reference evidence="2 3" key="1">
    <citation type="submission" date="2020-04" db="EMBL/GenBank/DDBJ databases">
        <title>Flammeovirga sp. SR4, a novel species isolated from seawater.</title>
        <authorList>
            <person name="Wang X."/>
        </authorList>
    </citation>
    <scope>NUCLEOTIDE SEQUENCE [LARGE SCALE GENOMIC DNA]</scope>
    <source>
        <strain evidence="2 3">SR4</strain>
    </source>
</reference>
<comment type="caution">
    <text evidence="2">The sequence shown here is derived from an EMBL/GenBank/DDBJ whole genome shotgun (WGS) entry which is preliminary data.</text>
</comment>
<gene>
    <name evidence="2" type="ORF">HGP29_27870</name>
</gene>
<proteinExistence type="predicted"/>
<keyword evidence="3" id="KW-1185">Reference proteome</keyword>
<dbReference type="AlphaFoldDB" id="A0A7X8SRQ9"/>
<dbReference type="Proteomes" id="UP000585050">
    <property type="component" value="Unassembled WGS sequence"/>
</dbReference>
<organism evidence="2 3">
    <name type="scientific">Flammeovirga agarivorans</name>
    <dbReference type="NCBI Taxonomy" id="2726742"/>
    <lineage>
        <taxon>Bacteria</taxon>
        <taxon>Pseudomonadati</taxon>
        <taxon>Bacteroidota</taxon>
        <taxon>Cytophagia</taxon>
        <taxon>Cytophagales</taxon>
        <taxon>Flammeovirgaceae</taxon>
        <taxon>Flammeovirga</taxon>
    </lineage>
</organism>
<dbReference type="Gene3D" id="1.20.1270.180">
    <property type="match status" value="1"/>
</dbReference>
<evidence type="ECO:0000259" key="1">
    <source>
        <dbReference type="Pfam" id="PF07007"/>
    </source>
</evidence>
<accession>A0A7X8SRQ9</accession>
<dbReference type="EMBL" id="JABAIL010000026">
    <property type="protein sequence ID" value="NLR95049.1"/>
    <property type="molecule type" value="Genomic_DNA"/>
</dbReference>
<dbReference type="Pfam" id="PF07007">
    <property type="entry name" value="LprI"/>
    <property type="match status" value="1"/>
</dbReference>
<evidence type="ECO:0000313" key="2">
    <source>
        <dbReference type="EMBL" id="NLR95049.1"/>
    </source>
</evidence>
<evidence type="ECO:0000313" key="3">
    <source>
        <dbReference type="Proteomes" id="UP000585050"/>
    </source>
</evidence>
<name>A0A7X8SRQ9_9BACT</name>
<dbReference type="RefSeq" id="WP_168885754.1">
    <property type="nucleotide sequence ID" value="NZ_JABAIL010000026.1"/>
</dbReference>